<dbReference type="KEGG" id="mcau:MIT9_P1721"/>
<gene>
    <name evidence="2" type="ORF">MIT9_P1721</name>
</gene>
<keyword evidence="3" id="KW-1185">Reference proteome</keyword>
<sequence>MTACFGQPIFIVGAPRSGTTLLQYMLRSHPNISLPTGESHFFIPLYSNRHTFGDLSQKENIRRVLEAMYHQSSEFLDTDLHGLCFDIDSLADEFQHQGRDTIPAIIAGLYEKNAAGEGKNRWGDKTPYYVLHMPTILEMFPDAQFIHLIRDGRDVLLSLFGRCHDFGVYNSYYGARYWEQYVATGQHLGRQLAPDQYLEVRYEDLLAFPERTVRHILNFLGEPFDPAVIHFRKAGEAGKTPLVQRDLQPKNIAKWRQRLKPWQLWLFEGAVGSLLYSNGYPLATKARPLPLPVRLLGRLHNNWKRRWRKN</sequence>
<dbReference type="Proteomes" id="UP001321825">
    <property type="component" value="Chromosome"/>
</dbReference>
<dbReference type="RefSeq" id="WP_317704546.1">
    <property type="nucleotide sequence ID" value="NZ_AP024714.1"/>
</dbReference>
<evidence type="ECO:0000256" key="1">
    <source>
        <dbReference type="ARBA" id="ARBA00022679"/>
    </source>
</evidence>
<name>A0AAU9BU13_9GAMM</name>
<dbReference type="InterPro" id="IPR026634">
    <property type="entry name" value="TPST-like"/>
</dbReference>
<dbReference type="PANTHER" id="PTHR12788:SF10">
    <property type="entry name" value="PROTEIN-TYROSINE SULFOTRANSFERASE"/>
    <property type="match status" value="1"/>
</dbReference>
<dbReference type="EMBL" id="AP024714">
    <property type="protein sequence ID" value="BCX82136.1"/>
    <property type="molecule type" value="Genomic_DNA"/>
</dbReference>
<reference evidence="3" key="1">
    <citation type="journal article" date="2024" name="Int. J. Syst. Evol. Microbiol.">
        <title>Methylomarinovum tepidoasis sp. nov., a moderately thermophilic methanotroph of the family Methylothermaceae isolated from a deep-sea hydrothermal field.</title>
        <authorList>
            <person name="Hirayama H."/>
            <person name="Takaki Y."/>
            <person name="Abe M."/>
            <person name="Miyazaki M."/>
            <person name="Uematsu K."/>
            <person name="Matsui Y."/>
            <person name="Takai K."/>
        </authorList>
    </citation>
    <scope>NUCLEOTIDE SEQUENCE [LARGE SCALE GENOMIC DNA]</scope>
    <source>
        <strain evidence="3">IT-9</strain>
    </source>
</reference>
<dbReference type="InterPro" id="IPR027417">
    <property type="entry name" value="P-loop_NTPase"/>
</dbReference>
<dbReference type="GO" id="GO:0008476">
    <property type="term" value="F:protein-tyrosine sulfotransferase activity"/>
    <property type="evidence" value="ECO:0007669"/>
    <property type="project" value="InterPro"/>
</dbReference>
<dbReference type="Pfam" id="PF13469">
    <property type="entry name" value="Sulfotransfer_3"/>
    <property type="match status" value="1"/>
</dbReference>
<keyword evidence="1" id="KW-0808">Transferase</keyword>
<dbReference type="PANTHER" id="PTHR12788">
    <property type="entry name" value="PROTEIN-TYROSINE SULFOTRANSFERASE 2"/>
    <property type="match status" value="1"/>
</dbReference>
<dbReference type="Gene3D" id="3.40.50.300">
    <property type="entry name" value="P-loop containing nucleotide triphosphate hydrolases"/>
    <property type="match status" value="1"/>
</dbReference>
<dbReference type="SUPFAM" id="SSF52540">
    <property type="entry name" value="P-loop containing nucleoside triphosphate hydrolases"/>
    <property type="match status" value="1"/>
</dbReference>
<evidence type="ECO:0000313" key="2">
    <source>
        <dbReference type="EMBL" id="BCX82136.1"/>
    </source>
</evidence>
<protein>
    <recommendedName>
        <fullName evidence="4">Sulfotransferase</fullName>
    </recommendedName>
</protein>
<dbReference type="AlphaFoldDB" id="A0AAU9BU13"/>
<evidence type="ECO:0008006" key="4">
    <source>
        <dbReference type="Google" id="ProtNLM"/>
    </source>
</evidence>
<evidence type="ECO:0000313" key="3">
    <source>
        <dbReference type="Proteomes" id="UP001321825"/>
    </source>
</evidence>
<organism evidence="2 3">
    <name type="scientific">Methylomarinovum caldicuralii</name>
    <dbReference type="NCBI Taxonomy" id="438856"/>
    <lineage>
        <taxon>Bacteria</taxon>
        <taxon>Pseudomonadati</taxon>
        <taxon>Pseudomonadota</taxon>
        <taxon>Gammaproteobacteria</taxon>
        <taxon>Methylococcales</taxon>
        <taxon>Methylothermaceae</taxon>
        <taxon>Methylomarinovum</taxon>
    </lineage>
</organism>
<proteinExistence type="predicted"/>
<accession>A0AAU9BU13</accession>